<reference evidence="1" key="2">
    <citation type="submission" date="2021-09" db="EMBL/GenBank/DDBJ databases">
        <authorList>
            <person name="Gilroy R."/>
        </authorList>
    </citation>
    <scope>NUCLEOTIDE SEQUENCE</scope>
    <source>
        <strain evidence="1">1277</strain>
    </source>
</reference>
<dbReference type="AlphaFoldDB" id="A0A921MYE2"/>
<evidence type="ECO:0000313" key="1">
    <source>
        <dbReference type="EMBL" id="HJG95568.1"/>
    </source>
</evidence>
<dbReference type="Gene3D" id="3.10.450.150">
    <property type="entry name" value="enterococcus faecalis protein"/>
    <property type="match status" value="1"/>
</dbReference>
<evidence type="ECO:0000313" key="2">
    <source>
        <dbReference type="Proteomes" id="UP000776700"/>
    </source>
</evidence>
<dbReference type="Pfam" id="PF06124">
    <property type="entry name" value="DUF960"/>
    <property type="match status" value="1"/>
</dbReference>
<accession>A0A921MYE2</accession>
<comment type="caution">
    <text evidence="1">The sequence shown here is derived from an EMBL/GenBank/DDBJ whole genome shotgun (WGS) entry which is preliminary data.</text>
</comment>
<reference evidence="1" key="1">
    <citation type="journal article" date="2021" name="PeerJ">
        <title>Extensive microbial diversity within the chicken gut microbiome revealed by metagenomics and culture.</title>
        <authorList>
            <person name="Gilroy R."/>
            <person name="Ravi A."/>
            <person name="Getino M."/>
            <person name="Pursley I."/>
            <person name="Horton D.L."/>
            <person name="Alikhan N.F."/>
            <person name="Baker D."/>
            <person name="Gharbi K."/>
            <person name="Hall N."/>
            <person name="Watson M."/>
            <person name="Adriaenssens E.M."/>
            <person name="Foster-Nyarko E."/>
            <person name="Jarju S."/>
            <person name="Secka A."/>
            <person name="Antonio M."/>
            <person name="Oren A."/>
            <person name="Chaudhuri R.R."/>
            <person name="La Ragione R."/>
            <person name="Hildebrand F."/>
            <person name="Pallen M.J."/>
        </authorList>
    </citation>
    <scope>NUCLEOTIDE SEQUENCE</scope>
    <source>
        <strain evidence="1">1277</strain>
    </source>
</reference>
<sequence>MFTNEKYLTREVADRVPIEMQMLMWNLIEEIEVEKDYLQIFELIPNSSEFVEIVHKQEIPEFTFNYRVKNCGIETKMKLYIIDNGDYSMMMFSHEY</sequence>
<dbReference type="Proteomes" id="UP000776700">
    <property type="component" value="Unassembled WGS sequence"/>
</dbReference>
<proteinExistence type="predicted"/>
<organism evidence="1 2">
    <name type="scientific">Romboutsia timonensis</name>
    <dbReference type="NCBI Taxonomy" id="1776391"/>
    <lineage>
        <taxon>Bacteria</taxon>
        <taxon>Bacillati</taxon>
        <taxon>Bacillota</taxon>
        <taxon>Clostridia</taxon>
        <taxon>Peptostreptococcales</taxon>
        <taxon>Peptostreptococcaceae</taxon>
        <taxon>Romboutsia</taxon>
    </lineage>
</organism>
<protein>
    <submittedName>
        <fullName evidence="1">DUF960 domain-containing protein</fullName>
    </submittedName>
</protein>
<dbReference type="EMBL" id="DYUB01000016">
    <property type="protein sequence ID" value="HJG95568.1"/>
    <property type="molecule type" value="Genomic_DNA"/>
</dbReference>
<dbReference type="InterPro" id="IPR009303">
    <property type="entry name" value="DUF960"/>
</dbReference>
<gene>
    <name evidence="1" type="ORF">K8V90_00510</name>
</gene>
<name>A0A921MYE2_9FIRM</name>